<evidence type="ECO:0000313" key="4">
    <source>
        <dbReference type="Proteomes" id="UP001199054"/>
    </source>
</evidence>
<name>A0ABS8B0I2_9ACTN</name>
<dbReference type="PROSITE" id="PS51257">
    <property type="entry name" value="PROKAR_LIPOPROTEIN"/>
    <property type="match status" value="1"/>
</dbReference>
<accession>A0ABS8B0I2</accession>
<keyword evidence="2" id="KW-0732">Signal</keyword>
<dbReference type="Proteomes" id="UP001199054">
    <property type="component" value="Unassembled WGS sequence"/>
</dbReference>
<feature type="signal peptide" evidence="2">
    <location>
        <begin position="1"/>
        <end position="27"/>
    </location>
</feature>
<dbReference type="InterPro" id="IPR028994">
    <property type="entry name" value="Integrin_alpha_N"/>
</dbReference>
<keyword evidence="4" id="KW-1185">Reference proteome</keyword>
<reference evidence="3 4" key="1">
    <citation type="submission" date="2021-10" db="EMBL/GenBank/DDBJ databases">
        <title>Streptomyces sp. strain SMC 277, a novel streptomycete isolated from soil.</title>
        <authorList>
            <person name="Chanama M."/>
        </authorList>
    </citation>
    <scope>NUCLEOTIDE SEQUENCE [LARGE SCALE GENOMIC DNA]</scope>
    <source>
        <strain evidence="3 4">SMC 277</strain>
    </source>
</reference>
<dbReference type="RefSeq" id="WP_226724522.1">
    <property type="nucleotide sequence ID" value="NZ_JAJAUY010000004.1"/>
</dbReference>
<evidence type="ECO:0000313" key="3">
    <source>
        <dbReference type="EMBL" id="MCB5178124.1"/>
    </source>
</evidence>
<feature type="chain" id="PRO_5046504853" description="Lipoprotein" evidence="2">
    <location>
        <begin position="28"/>
        <end position="236"/>
    </location>
</feature>
<protein>
    <recommendedName>
        <fullName evidence="5">Lipoprotein</fullName>
    </recommendedName>
</protein>
<evidence type="ECO:0000256" key="1">
    <source>
        <dbReference type="SAM" id="MobiDB-lite"/>
    </source>
</evidence>
<evidence type="ECO:0008006" key="5">
    <source>
        <dbReference type="Google" id="ProtNLM"/>
    </source>
</evidence>
<comment type="caution">
    <text evidence="3">The sequence shown here is derived from an EMBL/GenBank/DDBJ whole genome shotgun (WGS) entry which is preliminary data.</text>
</comment>
<evidence type="ECO:0000256" key="2">
    <source>
        <dbReference type="SAM" id="SignalP"/>
    </source>
</evidence>
<proteinExistence type="predicted"/>
<gene>
    <name evidence="3" type="ORF">LG632_01795</name>
</gene>
<dbReference type="EMBL" id="JAJAUY010000004">
    <property type="protein sequence ID" value="MCB5178124.1"/>
    <property type="molecule type" value="Genomic_DNA"/>
</dbReference>
<dbReference type="SUPFAM" id="SSF69318">
    <property type="entry name" value="Integrin alpha N-terminal domain"/>
    <property type="match status" value="1"/>
</dbReference>
<feature type="region of interest" description="Disordered" evidence="1">
    <location>
        <begin position="208"/>
        <end position="236"/>
    </location>
</feature>
<organism evidence="3 4">
    <name type="scientific">Streptomyces antimicrobicus</name>
    <dbReference type="NCBI Taxonomy" id="2883108"/>
    <lineage>
        <taxon>Bacteria</taxon>
        <taxon>Bacillati</taxon>
        <taxon>Actinomycetota</taxon>
        <taxon>Actinomycetes</taxon>
        <taxon>Kitasatosporales</taxon>
        <taxon>Streptomycetaceae</taxon>
        <taxon>Streptomyces</taxon>
    </lineage>
</organism>
<feature type="region of interest" description="Disordered" evidence="1">
    <location>
        <begin position="37"/>
        <end position="83"/>
    </location>
</feature>
<sequence length="236" mass="24533">MTRLPRRTTTAAAVCCLAVAAAVGGCGAPGGLAEGTPVPAVSAQPTPEPLWPAWTDRSRGTPGAAVSDRQPPPAPLPHAPAVPPEGLGAVDAMAVVTADKRMKPYAAKGWIQAPGRPGLRPAVHVDLTGDGRPELVVAADTESGRSALTVYRAQDGRIHPVLFAMGTRMAVETLGTDLLVRTATSDGAESAVRYRWDGVRMTVVSDEKRYPKAPRAPFGTDEEGLPLREPAPGASR</sequence>
<feature type="compositionally biased region" description="Pro residues" evidence="1">
    <location>
        <begin position="70"/>
        <end position="83"/>
    </location>
</feature>